<evidence type="ECO:0000313" key="2">
    <source>
        <dbReference type="Proteomes" id="UP000606172"/>
    </source>
</evidence>
<dbReference type="AlphaFoldDB" id="A0A919RHG7"/>
<name>A0A919RHG7_9ACTN</name>
<accession>A0A919RHG7</accession>
<sequence>MRGEILWAHASLNDDAVTRLLNRIKASGLHFEHPVRAAVAVLGEEGLDFLPAGEVRGALAHVRPIDLKFWLDPDTDVVLAVARHREHDMLNFDLDGLTTAQAQRVAATILWAAISDASSLGLVADTRLGDTRPYWEDFLLSPPDSVPTHGPDLLWRPGPNGRSTLTVTPASWPIA</sequence>
<keyword evidence="2" id="KW-1185">Reference proteome</keyword>
<comment type="caution">
    <text evidence="1">The sequence shown here is derived from an EMBL/GenBank/DDBJ whole genome shotgun (WGS) entry which is preliminary data.</text>
</comment>
<organism evidence="1 2">
    <name type="scientific">Sinosporangium siamense</name>
    <dbReference type="NCBI Taxonomy" id="1367973"/>
    <lineage>
        <taxon>Bacteria</taxon>
        <taxon>Bacillati</taxon>
        <taxon>Actinomycetota</taxon>
        <taxon>Actinomycetes</taxon>
        <taxon>Streptosporangiales</taxon>
        <taxon>Streptosporangiaceae</taxon>
        <taxon>Sinosporangium</taxon>
    </lineage>
</organism>
<dbReference type="Proteomes" id="UP000606172">
    <property type="component" value="Unassembled WGS sequence"/>
</dbReference>
<protein>
    <submittedName>
        <fullName evidence="1">Uncharacterized protein</fullName>
    </submittedName>
</protein>
<reference evidence="1" key="1">
    <citation type="submission" date="2021-01" db="EMBL/GenBank/DDBJ databases">
        <title>Whole genome shotgun sequence of Sinosporangium siamense NBRC 109515.</title>
        <authorList>
            <person name="Komaki H."/>
            <person name="Tamura T."/>
        </authorList>
    </citation>
    <scope>NUCLEOTIDE SEQUENCE</scope>
    <source>
        <strain evidence="1">NBRC 109515</strain>
    </source>
</reference>
<evidence type="ECO:0000313" key="1">
    <source>
        <dbReference type="EMBL" id="GII93928.1"/>
    </source>
</evidence>
<dbReference type="EMBL" id="BOOW01000027">
    <property type="protein sequence ID" value="GII93928.1"/>
    <property type="molecule type" value="Genomic_DNA"/>
</dbReference>
<gene>
    <name evidence="1" type="ORF">Ssi02_41590</name>
</gene>
<dbReference type="RefSeq" id="WP_204027650.1">
    <property type="nucleotide sequence ID" value="NZ_BOOW01000027.1"/>
</dbReference>
<proteinExistence type="predicted"/>